<dbReference type="CDD" id="cd06563">
    <property type="entry name" value="GH20_chitobiase-like"/>
    <property type="match status" value="1"/>
</dbReference>
<sequence>MNIIPMPAILTENEGKFHFTDQIAISSNPEAKSIALWAQKFLQKSSGFPLPIENTVKEDSEENYITFLLVSNSANIKPEGYKLRIEPSRILIQAIDLAGLFYGFQTLRQLLPKEIEQNEPKNDIKWKIPCVLIEDSPRFSWRGFMLDVGRHFQPIAQIKKMLDQMALFKMNRFHFHLTEDQGWRIQINKYPKLTEIGSKRNDTKIGGWLSKQYRGQPHEGFYTQDEIQEIVGYAKERFIEVIPEIELPGHSRAALAAYPHLGCLGTQMEVPSKFGIFHDIYCAGKEETFSFLQNVFDELLNLFPYTYVHIGGDETPKKRWKSCPHCQQRIVEKNLDDEKDLQTYFVNRMFNYLTSKGKKVIGWNEILHPNLNPEAVGQWWIGGKKKIISHLRQGRKIIVSKLTQVYLDYNYVMTPLRKTYALEPIPSGLESKYHSNILGVEAPLWTEWVPNNTRFEWQVFPRIIAVAETAWTQKENKNFQSFMTRLTAIYQRLSLMGIKPATIKNVNPKGIKRFLKMPSIGKWPLV</sequence>
<feature type="domain" description="Beta-hexosaminidase bacterial type N-terminal" evidence="7">
    <location>
        <begin position="2"/>
        <end position="135"/>
    </location>
</feature>
<evidence type="ECO:0000256" key="3">
    <source>
        <dbReference type="ARBA" id="ARBA00012663"/>
    </source>
</evidence>
<name>A0ABY6HTA9_9ARCH</name>
<evidence type="ECO:0000256" key="2">
    <source>
        <dbReference type="ARBA" id="ARBA00006285"/>
    </source>
</evidence>
<dbReference type="Pfam" id="PF00728">
    <property type="entry name" value="Glyco_hydro_20"/>
    <property type="match status" value="1"/>
</dbReference>
<evidence type="ECO:0000259" key="6">
    <source>
        <dbReference type="Pfam" id="PF00728"/>
    </source>
</evidence>
<dbReference type="Pfam" id="PF02838">
    <property type="entry name" value="Glyco_hydro_20b"/>
    <property type="match status" value="1"/>
</dbReference>
<evidence type="ECO:0000259" key="7">
    <source>
        <dbReference type="Pfam" id="PF02838"/>
    </source>
</evidence>
<protein>
    <recommendedName>
        <fullName evidence="3">beta-N-acetylhexosaminidase</fullName>
        <ecNumber evidence="3">3.2.1.52</ecNumber>
    </recommendedName>
</protein>
<dbReference type="PANTHER" id="PTHR22600:SF57">
    <property type="entry name" value="BETA-N-ACETYLHEXOSAMINIDASE"/>
    <property type="match status" value="1"/>
</dbReference>
<dbReference type="InterPro" id="IPR015883">
    <property type="entry name" value="Glyco_hydro_20_cat"/>
</dbReference>
<dbReference type="Gene3D" id="3.20.20.80">
    <property type="entry name" value="Glycosidases"/>
    <property type="match status" value="1"/>
</dbReference>
<dbReference type="PIRSF" id="PIRSF001093">
    <property type="entry name" value="B-hxosamndse_ab_euk"/>
    <property type="match status" value="1"/>
</dbReference>
<dbReference type="EMBL" id="CP104013">
    <property type="protein sequence ID" value="UYP46753.1"/>
    <property type="molecule type" value="Genomic_DNA"/>
</dbReference>
<gene>
    <name evidence="8" type="ORF">NEF87_003038</name>
</gene>
<evidence type="ECO:0000256" key="1">
    <source>
        <dbReference type="ARBA" id="ARBA00001231"/>
    </source>
</evidence>
<dbReference type="SUPFAM" id="SSF55545">
    <property type="entry name" value="beta-N-acetylhexosaminidase-like domain"/>
    <property type="match status" value="1"/>
</dbReference>
<dbReference type="PRINTS" id="PR00738">
    <property type="entry name" value="GLHYDRLASE20"/>
</dbReference>
<dbReference type="Proteomes" id="UP001208689">
    <property type="component" value="Chromosome"/>
</dbReference>
<dbReference type="PANTHER" id="PTHR22600">
    <property type="entry name" value="BETA-HEXOSAMINIDASE"/>
    <property type="match status" value="1"/>
</dbReference>
<reference evidence="8" key="1">
    <citation type="submission" date="2022-09" db="EMBL/GenBank/DDBJ databases">
        <title>Actin cytoskeleton and complex cell architecture in an #Asgard archaeon.</title>
        <authorList>
            <person name="Ponce Toledo R.I."/>
            <person name="Schleper C."/>
            <person name="Rodrigues Oliveira T."/>
            <person name="Wollweber F."/>
            <person name="Xu J."/>
            <person name="Rittmann S."/>
            <person name="Klingl A."/>
            <person name="Pilhofer M."/>
        </authorList>
    </citation>
    <scope>NUCLEOTIDE SEQUENCE</scope>
    <source>
        <strain evidence="8">B-35</strain>
    </source>
</reference>
<feature type="domain" description="Glycoside hydrolase family 20 catalytic" evidence="6">
    <location>
        <begin position="139"/>
        <end position="473"/>
    </location>
</feature>
<dbReference type="InterPro" id="IPR015882">
    <property type="entry name" value="HEX_bac_N"/>
</dbReference>
<dbReference type="EC" id="3.2.1.52" evidence="3"/>
<accession>A0ABY6HTA9</accession>
<proteinExistence type="inferred from homology"/>
<keyword evidence="4" id="KW-0378">Hydrolase</keyword>
<keyword evidence="9" id="KW-1185">Reference proteome</keyword>
<evidence type="ECO:0000313" key="9">
    <source>
        <dbReference type="Proteomes" id="UP001208689"/>
    </source>
</evidence>
<keyword evidence="5" id="KW-0326">Glycosidase</keyword>
<dbReference type="InterPro" id="IPR025705">
    <property type="entry name" value="Beta_hexosaminidase_sua/sub"/>
</dbReference>
<evidence type="ECO:0000256" key="4">
    <source>
        <dbReference type="ARBA" id="ARBA00022801"/>
    </source>
</evidence>
<evidence type="ECO:0000313" key="8">
    <source>
        <dbReference type="EMBL" id="UYP46753.1"/>
    </source>
</evidence>
<dbReference type="InterPro" id="IPR017853">
    <property type="entry name" value="GH"/>
</dbReference>
<dbReference type="InterPro" id="IPR029018">
    <property type="entry name" value="Hex-like_dom2"/>
</dbReference>
<dbReference type="Gene3D" id="3.30.379.10">
    <property type="entry name" value="Chitobiase/beta-hexosaminidase domain 2-like"/>
    <property type="match status" value="1"/>
</dbReference>
<evidence type="ECO:0000256" key="5">
    <source>
        <dbReference type="ARBA" id="ARBA00023295"/>
    </source>
</evidence>
<comment type="similarity">
    <text evidence="2">Belongs to the glycosyl hydrolase 20 family.</text>
</comment>
<comment type="catalytic activity">
    <reaction evidence="1">
        <text>Hydrolysis of terminal non-reducing N-acetyl-D-hexosamine residues in N-acetyl-beta-D-hexosaminides.</text>
        <dbReference type="EC" id="3.2.1.52"/>
    </reaction>
</comment>
<organism evidence="8 9">
    <name type="scientific">Candidatus Lokiarchaeum ossiferum</name>
    <dbReference type="NCBI Taxonomy" id="2951803"/>
    <lineage>
        <taxon>Archaea</taxon>
        <taxon>Promethearchaeati</taxon>
        <taxon>Promethearchaeota</taxon>
        <taxon>Promethearchaeia</taxon>
        <taxon>Promethearchaeales</taxon>
        <taxon>Promethearchaeaceae</taxon>
        <taxon>Candidatus Lokiarchaeum</taxon>
    </lineage>
</organism>
<dbReference type="SUPFAM" id="SSF51445">
    <property type="entry name" value="(Trans)glycosidases"/>
    <property type="match status" value="1"/>
</dbReference>